<keyword evidence="10" id="KW-0732">Signal</keyword>
<comment type="similarity">
    <text evidence="8">Belongs to the protease inhibitor I19 family.</text>
</comment>
<evidence type="ECO:0000256" key="8">
    <source>
        <dbReference type="ARBA" id="ARBA00029459"/>
    </source>
</evidence>
<gene>
    <name evidence="13" type="ORF">HF086_008345</name>
</gene>
<dbReference type="InterPro" id="IPR050780">
    <property type="entry name" value="Mucin_vWF_Thrombospondin_sf"/>
</dbReference>
<evidence type="ECO:0000256" key="6">
    <source>
        <dbReference type="ARBA" id="ARBA00023157"/>
    </source>
</evidence>
<feature type="disulfide bond" evidence="9">
    <location>
        <begin position="208"/>
        <end position="218"/>
    </location>
</feature>
<dbReference type="PROSITE" id="PS50026">
    <property type="entry name" value="EGF_3"/>
    <property type="match status" value="2"/>
</dbReference>
<evidence type="ECO:0000256" key="5">
    <source>
        <dbReference type="ARBA" id="ARBA00022900"/>
    </source>
</evidence>
<proteinExistence type="inferred from homology"/>
<dbReference type="InterPro" id="IPR036084">
    <property type="entry name" value="Ser_inhib-like_sf"/>
</dbReference>
<dbReference type="Pfam" id="PF08742">
    <property type="entry name" value="C8"/>
    <property type="match status" value="1"/>
</dbReference>
<feature type="disulfide bond" evidence="9">
    <location>
        <begin position="130"/>
        <end position="139"/>
    </location>
</feature>
<feature type="signal peptide" evidence="10">
    <location>
        <begin position="1"/>
        <end position="19"/>
    </location>
</feature>
<keyword evidence="5" id="KW-0722">Serine protease inhibitor</keyword>
<keyword evidence="4" id="KW-0646">Protease inhibitor</keyword>
<evidence type="ECO:0000256" key="3">
    <source>
        <dbReference type="ARBA" id="ARBA00022525"/>
    </source>
</evidence>
<dbReference type="PROSITE" id="PS00022">
    <property type="entry name" value="EGF_1"/>
    <property type="match status" value="2"/>
</dbReference>
<dbReference type="InterPro" id="IPR001846">
    <property type="entry name" value="VWF_type-D"/>
</dbReference>
<dbReference type="SMART" id="SM00181">
    <property type="entry name" value="EGF"/>
    <property type="match status" value="2"/>
</dbReference>
<evidence type="ECO:0000256" key="1">
    <source>
        <dbReference type="ARBA" id="ARBA00004613"/>
    </source>
</evidence>
<evidence type="ECO:0000256" key="9">
    <source>
        <dbReference type="PROSITE-ProRule" id="PRU00076"/>
    </source>
</evidence>
<feature type="disulfide bond" evidence="9">
    <location>
        <begin position="226"/>
        <end position="235"/>
    </location>
</feature>
<dbReference type="SMART" id="SM00832">
    <property type="entry name" value="C8"/>
    <property type="match status" value="1"/>
</dbReference>
<dbReference type="SUPFAM" id="SSF57567">
    <property type="entry name" value="Serine protease inhibitors"/>
    <property type="match status" value="1"/>
</dbReference>
<keyword evidence="7" id="KW-0325">Glycoprotein</keyword>
<dbReference type="SMART" id="SM00216">
    <property type="entry name" value="VWD"/>
    <property type="match status" value="2"/>
</dbReference>
<protein>
    <recommendedName>
        <fullName evidence="15">VWFD domain-containing protein</fullName>
    </recommendedName>
</protein>
<evidence type="ECO:0008006" key="15">
    <source>
        <dbReference type="Google" id="ProtNLM"/>
    </source>
</evidence>
<feature type="domain" description="VWFD" evidence="12">
    <location>
        <begin position="384"/>
        <end position="572"/>
    </location>
</feature>
<dbReference type="SUPFAM" id="SSF57196">
    <property type="entry name" value="EGF/Laminin"/>
    <property type="match status" value="2"/>
</dbReference>
<feature type="domain" description="EGF-like" evidence="11">
    <location>
        <begin position="108"/>
        <end position="140"/>
    </location>
</feature>
<dbReference type="Proteomes" id="UP000814243">
    <property type="component" value="Unassembled WGS sequence"/>
</dbReference>
<evidence type="ECO:0000313" key="13">
    <source>
        <dbReference type="EMBL" id="KAH9629263.1"/>
    </source>
</evidence>
<sequence length="957" mass="104808">MYLVTQVIILLLTTYLSHAGYGIPAPSNDQYGQSDVQAPAYVPPYLKNQRYSGGTKTGYYGTKTGYTGAKTGYSGAKTGYSGSKTGYSGTKTGYSGTKSGYGTKSRYSETKCEPACKNAGICVDTNTCECPANFHGKYCEFEKKPCLSYPPLPMNSARKCSSELCTITCIEGHKFIDGSTVANMRCMDGQWQPTRADFTTIPDCMPECNPPCENGGVCLAVNMCECPSEFRGPQCQYSVSACDIRKLAFNGAYDCFGDSESSSCILTCPAGSTFSSPAAELYSCKYSTGIFEPQPIPHCVFPEVVVITPGSHRHNSTYTYYSETSSESHGHQEIISQSHTHHSMGGSSLSTIEEQTTHGMHGSHSTYGTGRPIVVIQDRTPKGGTCLTWAGVHYKTFDGKIYSFQSPCQHILVRDAKEHQYSVEIKHGVCKNTAVCPSELTVYLDDKFYVLSVGEDGSVVFRNTKRLIPIPASLPGIRVAMPSDYVVVNLDAVGVTIKWDTNNVILVEGSVVQWNNTEDVCDSQPTETSVCASKSDDDMTKAQHFCATIFSKDKFRKCSKVMDVTLLLEACAWDYCACTTSLTMKCPEGKIYKACGPDSQPSCAFPLVSAQTTNSSCVEGCFCPEGLLLEGGKCVPKTECPCRLRNKSFKPGSTIKKDCNTCTCEGGAWTCTQIACGARCGAVGDPHYYTFDGLRYDFMGRCTYTMLQTDNVTVEAMNLSPYKGEGKPSCTKAVNIIYDGASVHMKQGGFILVNGKEVSTLPVMAGDIRIRAASSMFIIVQLPNKVDLWWDGNTRVFIDVPAEFQGKTKGLCGTFNLNQKDDFLTPENDIEQSALAFANKWKTREMCTDIDTKEPEHPCKANIENKAVAEKYCSKLKSKVFEACHWYVDVEAYYEACVYDMCACAGDVSRCLCPVLGDYAMACAKAGVLIQWRYNVHECEMHPSTIKTSNDLRNFEQ</sequence>
<dbReference type="InterPro" id="IPR036201">
    <property type="entry name" value="Pacifastin_dom_sf"/>
</dbReference>
<dbReference type="GO" id="GO:0004867">
    <property type="term" value="F:serine-type endopeptidase inhibitor activity"/>
    <property type="evidence" value="ECO:0007669"/>
    <property type="project" value="UniProtKB-KW"/>
</dbReference>
<dbReference type="Pfam" id="PF23244">
    <property type="entry name" value="VWF"/>
    <property type="match status" value="1"/>
</dbReference>
<dbReference type="FunFam" id="2.10.25.10:FF:000055">
    <property type="entry name" value="alpha-tectorin isoform X1"/>
    <property type="match status" value="1"/>
</dbReference>
<comment type="caution">
    <text evidence="9">Lacks conserved residue(s) required for the propagation of feature annotation.</text>
</comment>
<dbReference type="EMBL" id="JACEFF010000871">
    <property type="protein sequence ID" value="KAH9629263.1"/>
    <property type="molecule type" value="Genomic_DNA"/>
</dbReference>
<evidence type="ECO:0000256" key="7">
    <source>
        <dbReference type="ARBA" id="ARBA00023180"/>
    </source>
</evidence>
<evidence type="ECO:0000256" key="10">
    <source>
        <dbReference type="SAM" id="SignalP"/>
    </source>
</evidence>
<dbReference type="InterPro" id="IPR000742">
    <property type="entry name" value="EGF"/>
</dbReference>
<dbReference type="InterPro" id="IPR014853">
    <property type="entry name" value="VWF/SSPO/ZAN-like_Cys-rich_dom"/>
</dbReference>
<dbReference type="CDD" id="cd00054">
    <property type="entry name" value="EGF_CA"/>
    <property type="match status" value="1"/>
</dbReference>
<evidence type="ECO:0000256" key="4">
    <source>
        <dbReference type="ARBA" id="ARBA00022690"/>
    </source>
</evidence>
<keyword evidence="9" id="KW-0245">EGF-like domain</keyword>
<dbReference type="InterPro" id="IPR002919">
    <property type="entry name" value="TIL_dom"/>
</dbReference>
<comment type="subcellular location">
    <subcellularLocation>
        <location evidence="1">Secreted</location>
    </subcellularLocation>
</comment>
<keyword evidence="3" id="KW-0964">Secreted</keyword>
<keyword evidence="6 9" id="KW-1015">Disulfide bond</keyword>
<feature type="chain" id="PRO_5038102754" description="VWFD domain-containing protein" evidence="10">
    <location>
        <begin position="20"/>
        <end position="957"/>
    </location>
</feature>
<reference evidence="13" key="1">
    <citation type="journal article" date="2021" name="G3 (Bethesda)">
        <title>Genome and transcriptome analysis of the beet armyworm Spodoptera exigua reveals targets for pest control. .</title>
        <authorList>
            <person name="Simon S."/>
            <person name="Breeschoten T."/>
            <person name="Jansen H.J."/>
            <person name="Dirks R.P."/>
            <person name="Schranz M.E."/>
            <person name="Ros V.I.D."/>
        </authorList>
    </citation>
    <scope>NUCLEOTIDE SEQUENCE</scope>
    <source>
        <strain evidence="13">TB_SE_WUR_2020</strain>
    </source>
</reference>
<evidence type="ECO:0000313" key="14">
    <source>
        <dbReference type="Proteomes" id="UP000814243"/>
    </source>
</evidence>
<dbReference type="PROSITE" id="PS51233">
    <property type="entry name" value="VWFD"/>
    <property type="match status" value="2"/>
</dbReference>
<dbReference type="PANTHER" id="PTHR11339:SF386">
    <property type="entry name" value="HEMOLECTIN, ISOFORM A"/>
    <property type="match status" value="1"/>
</dbReference>
<dbReference type="SUPFAM" id="SSF57283">
    <property type="entry name" value="PMP inhibitors"/>
    <property type="match status" value="1"/>
</dbReference>
<name>A0A922M375_SPOEX</name>
<dbReference type="GO" id="GO:0005576">
    <property type="term" value="C:extracellular region"/>
    <property type="evidence" value="ECO:0007669"/>
    <property type="project" value="UniProtKB-SubCell"/>
</dbReference>
<dbReference type="Gene3D" id="2.10.25.10">
    <property type="entry name" value="Laminin"/>
    <property type="match status" value="3"/>
</dbReference>
<evidence type="ECO:0000259" key="11">
    <source>
        <dbReference type="PROSITE" id="PS50026"/>
    </source>
</evidence>
<feature type="domain" description="EGF-like" evidence="11">
    <location>
        <begin position="205"/>
        <end position="236"/>
    </location>
</feature>
<comment type="caution">
    <text evidence="13">The sequence shown here is derived from an EMBL/GenBank/DDBJ whole genome shotgun (WGS) entry which is preliminary data.</text>
</comment>
<dbReference type="Pfam" id="PF01826">
    <property type="entry name" value="TIL"/>
    <property type="match status" value="1"/>
</dbReference>
<accession>A0A922M375</accession>
<dbReference type="Pfam" id="PF00094">
    <property type="entry name" value="VWD"/>
    <property type="match status" value="2"/>
</dbReference>
<organism evidence="13 14">
    <name type="scientific">Spodoptera exigua</name>
    <name type="common">Beet armyworm</name>
    <name type="synonym">Noctua fulgens</name>
    <dbReference type="NCBI Taxonomy" id="7107"/>
    <lineage>
        <taxon>Eukaryota</taxon>
        <taxon>Metazoa</taxon>
        <taxon>Ecdysozoa</taxon>
        <taxon>Arthropoda</taxon>
        <taxon>Hexapoda</taxon>
        <taxon>Insecta</taxon>
        <taxon>Pterygota</taxon>
        <taxon>Neoptera</taxon>
        <taxon>Endopterygota</taxon>
        <taxon>Lepidoptera</taxon>
        <taxon>Glossata</taxon>
        <taxon>Ditrysia</taxon>
        <taxon>Noctuoidea</taxon>
        <taxon>Noctuidae</taxon>
        <taxon>Amphipyrinae</taxon>
        <taxon>Spodoptera</taxon>
    </lineage>
</organism>
<comment type="similarity">
    <text evidence="2">Belongs to the serine protease inhibitor-like (TIL domain-containing) family.</text>
</comment>
<evidence type="ECO:0000256" key="2">
    <source>
        <dbReference type="ARBA" id="ARBA00007611"/>
    </source>
</evidence>
<dbReference type="PANTHER" id="PTHR11339">
    <property type="entry name" value="EXTRACELLULAR MATRIX GLYCOPROTEIN RELATED"/>
    <property type="match status" value="1"/>
</dbReference>
<feature type="domain" description="VWFD" evidence="12">
    <location>
        <begin position="678"/>
        <end position="848"/>
    </location>
</feature>
<dbReference type="CDD" id="cd19941">
    <property type="entry name" value="TIL"/>
    <property type="match status" value="1"/>
</dbReference>
<feature type="disulfide bond" evidence="9">
    <location>
        <begin position="112"/>
        <end position="122"/>
    </location>
</feature>
<evidence type="ECO:0000259" key="12">
    <source>
        <dbReference type="PROSITE" id="PS51233"/>
    </source>
</evidence>
<dbReference type="AlphaFoldDB" id="A0A922M375"/>